<dbReference type="Pfam" id="PF07715">
    <property type="entry name" value="Plug"/>
    <property type="match status" value="1"/>
</dbReference>
<comment type="similarity">
    <text evidence="11 12">Belongs to the TonB-dependent receptor family.</text>
</comment>
<sequence length="914" mass="99333">MGAGRDDLPPVQHEEMRVKKKIVMAAALAATASMVAPATAVAQDDELDFLLEDAAPRSSSPRPSPTPTPAAEPQAAAQGEQGGAERAQPAPQSTATPQPSQAAEAEPPLDVIPLPREDGPPIETQPAPRGRAIEEIVVTAQRREESLQDVAISMTVFDQEQLSDANITNSADLAIYTPGLTSNARFGNENATFTIRGFTQDLRTTASVATYFAEVVAPRGQSSQSSGDGAGPGTLFDLQNVQVLKGPQGTLFGRNTTGGAILLVPQRPKDEFEGYVEATGGNFEQRQIQAVVNVPLSESLRIRLGVEDKQREGHLNNVTGIGADKLGDVNYTAVRASLLWDLSDNIENYTILQYVDSDSNGYTTRLFACNNLIGTDGISEPSPFALVTAPQCQRQLDAQEASGRNGYYDLASTVRTPITLIEEKRFINTLTWHLSDDVALKNILAYTHLLTKNGSNIFGTYFQDPTDPSREFSAGASVVNPKIPVTNQESYIAEVQLQGSSFSDRMIWQTGLYYETSKPDGPSGNIAASFLYCDLGSLESGDPSTYNCNDPFAGQLGGVLVQEFETEYLNQAVYAQATWDFNDYFNMTAGLRYTWDETEGYGVKRRYAYLLTVQQAPVVTVSTPRTESDAPTGMIEFQYKPFLGTMTYVKYTRGYRQGSVNLAADAGVDTHEPEKVDTYEIGAKTQFGGPVPGRFNISAFYNDFTDMQLQFGYISRAGGPTTSIANAGKAEIKGFEADAFLQPFESLTAILSYSYLDTELLEQDQEAQCDRIRNVGLIEGFTCTPIAAVGDNLPFAPRHSAVGSLIWTLPFPASLGTINIGTTYVYTGDMRVAASSESPFAVLPSFELWNLNLNWSDIFTLPLDLDVYATNITDKQYMTYVGGTYNVIGIESRAMGQPRMIGARLKYRFGAQGG</sequence>
<evidence type="ECO:0000256" key="10">
    <source>
        <dbReference type="ARBA" id="ARBA00023237"/>
    </source>
</evidence>
<dbReference type="Proteomes" id="UP000248330">
    <property type="component" value="Unassembled WGS sequence"/>
</dbReference>
<organism evidence="16 17">
    <name type="scientific">Sinimarinibacterium flocculans</name>
    <dbReference type="NCBI Taxonomy" id="985250"/>
    <lineage>
        <taxon>Bacteria</taxon>
        <taxon>Pseudomonadati</taxon>
        <taxon>Pseudomonadota</taxon>
        <taxon>Gammaproteobacteria</taxon>
        <taxon>Nevskiales</taxon>
        <taxon>Nevskiaceae</taxon>
        <taxon>Sinimarinibacterium</taxon>
    </lineage>
</organism>
<feature type="domain" description="TonB-dependent receptor plug" evidence="15">
    <location>
        <begin position="147"/>
        <end position="260"/>
    </location>
</feature>
<keyword evidence="4" id="KW-0410">Iron transport</keyword>
<comment type="caution">
    <text evidence="16">The sequence shown here is derived from an EMBL/GenBank/DDBJ whole genome shotgun (WGS) entry which is preliminary data.</text>
</comment>
<dbReference type="CDD" id="cd01347">
    <property type="entry name" value="ligand_gated_channel"/>
    <property type="match status" value="1"/>
</dbReference>
<dbReference type="EMBL" id="QICN01000001">
    <property type="protein sequence ID" value="PXV71259.1"/>
    <property type="molecule type" value="Genomic_DNA"/>
</dbReference>
<reference evidence="16 17" key="1">
    <citation type="submission" date="2018-04" db="EMBL/GenBank/DDBJ databases">
        <title>Genomic Encyclopedia of Type Strains, Phase IV (KMG-IV): sequencing the most valuable type-strain genomes for metagenomic binning, comparative biology and taxonomic classification.</title>
        <authorList>
            <person name="Goeker M."/>
        </authorList>
    </citation>
    <scope>NUCLEOTIDE SEQUENCE [LARGE SCALE GENOMIC DNA]</scope>
    <source>
        <strain evidence="16 17">DSM 104150</strain>
    </source>
</reference>
<evidence type="ECO:0000256" key="12">
    <source>
        <dbReference type="RuleBase" id="RU003357"/>
    </source>
</evidence>
<dbReference type="SUPFAM" id="SSF56935">
    <property type="entry name" value="Porins"/>
    <property type="match status" value="1"/>
</dbReference>
<evidence type="ECO:0000256" key="5">
    <source>
        <dbReference type="ARBA" id="ARBA00022692"/>
    </source>
</evidence>
<dbReference type="PROSITE" id="PS52016">
    <property type="entry name" value="TONB_DEPENDENT_REC_3"/>
    <property type="match status" value="1"/>
</dbReference>
<evidence type="ECO:0000259" key="14">
    <source>
        <dbReference type="Pfam" id="PF00593"/>
    </source>
</evidence>
<evidence type="ECO:0000259" key="15">
    <source>
        <dbReference type="Pfam" id="PF07715"/>
    </source>
</evidence>
<evidence type="ECO:0000256" key="1">
    <source>
        <dbReference type="ARBA" id="ARBA00004571"/>
    </source>
</evidence>
<keyword evidence="3 11" id="KW-1134">Transmembrane beta strand</keyword>
<keyword evidence="2 11" id="KW-0813">Transport</keyword>
<keyword evidence="17" id="KW-1185">Reference proteome</keyword>
<keyword evidence="6" id="KW-0408">Iron</keyword>
<evidence type="ECO:0000256" key="13">
    <source>
        <dbReference type="SAM" id="MobiDB-lite"/>
    </source>
</evidence>
<comment type="subcellular location">
    <subcellularLocation>
        <location evidence="1 11">Cell outer membrane</location>
        <topology evidence="1 11">Multi-pass membrane protein</topology>
    </subcellularLocation>
</comment>
<dbReference type="GO" id="GO:0009279">
    <property type="term" value="C:cell outer membrane"/>
    <property type="evidence" value="ECO:0007669"/>
    <property type="project" value="UniProtKB-SubCell"/>
</dbReference>
<protein>
    <submittedName>
        <fullName evidence="16">Outer membrane receptor protein involved in Fe transport</fullName>
    </submittedName>
</protein>
<feature type="compositionally biased region" description="Low complexity" evidence="13">
    <location>
        <begin position="71"/>
        <end position="108"/>
    </location>
</feature>
<dbReference type="AlphaFoldDB" id="A0A318EEP7"/>
<dbReference type="PANTHER" id="PTHR32552:SF81">
    <property type="entry name" value="TONB-DEPENDENT OUTER MEMBRANE RECEPTOR"/>
    <property type="match status" value="1"/>
</dbReference>
<evidence type="ECO:0000256" key="2">
    <source>
        <dbReference type="ARBA" id="ARBA00022448"/>
    </source>
</evidence>
<dbReference type="InterPro" id="IPR039426">
    <property type="entry name" value="TonB-dep_rcpt-like"/>
</dbReference>
<evidence type="ECO:0000313" key="17">
    <source>
        <dbReference type="Proteomes" id="UP000248330"/>
    </source>
</evidence>
<gene>
    <name evidence="16" type="ORF">C8D93_101304</name>
</gene>
<keyword evidence="9 11" id="KW-0472">Membrane</keyword>
<keyword evidence="7" id="KW-0406">Ion transport</keyword>
<dbReference type="PANTHER" id="PTHR32552">
    <property type="entry name" value="FERRICHROME IRON RECEPTOR-RELATED"/>
    <property type="match status" value="1"/>
</dbReference>
<evidence type="ECO:0000256" key="4">
    <source>
        <dbReference type="ARBA" id="ARBA00022496"/>
    </source>
</evidence>
<dbReference type="GO" id="GO:0006826">
    <property type="term" value="P:iron ion transport"/>
    <property type="evidence" value="ECO:0007669"/>
    <property type="project" value="UniProtKB-KW"/>
</dbReference>
<name>A0A318EEP7_9GAMM</name>
<keyword evidence="8 12" id="KW-0798">TonB box</keyword>
<feature type="domain" description="TonB-dependent receptor-like beta-barrel" evidence="14">
    <location>
        <begin position="406"/>
        <end position="870"/>
    </location>
</feature>
<dbReference type="Pfam" id="PF00593">
    <property type="entry name" value="TonB_dep_Rec_b-barrel"/>
    <property type="match status" value="1"/>
</dbReference>
<evidence type="ECO:0000256" key="3">
    <source>
        <dbReference type="ARBA" id="ARBA00022452"/>
    </source>
</evidence>
<evidence type="ECO:0000313" key="16">
    <source>
        <dbReference type="EMBL" id="PXV71259.1"/>
    </source>
</evidence>
<keyword evidence="16" id="KW-0675">Receptor</keyword>
<evidence type="ECO:0000256" key="11">
    <source>
        <dbReference type="PROSITE-ProRule" id="PRU01360"/>
    </source>
</evidence>
<dbReference type="InterPro" id="IPR012910">
    <property type="entry name" value="Plug_dom"/>
</dbReference>
<dbReference type="InterPro" id="IPR036942">
    <property type="entry name" value="Beta-barrel_TonB_sf"/>
</dbReference>
<dbReference type="Gene3D" id="2.40.170.20">
    <property type="entry name" value="TonB-dependent receptor, beta-barrel domain"/>
    <property type="match status" value="1"/>
</dbReference>
<proteinExistence type="inferred from homology"/>
<keyword evidence="10 11" id="KW-0998">Cell outer membrane</keyword>
<feature type="compositionally biased region" description="Low complexity" evidence="13">
    <location>
        <begin position="52"/>
        <end position="61"/>
    </location>
</feature>
<evidence type="ECO:0000256" key="8">
    <source>
        <dbReference type="ARBA" id="ARBA00023077"/>
    </source>
</evidence>
<accession>A0A318EEP7</accession>
<keyword evidence="5 11" id="KW-0812">Transmembrane</keyword>
<dbReference type="InterPro" id="IPR000531">
    <property type="entry name" value="Beta-barrel_TonB"/>
</dbReference>
<feature type="region of interest" description="Disordered" evidence="13">
    <location>
        <begin position="47"/>
        <end position="131"/>
    </location>
</feature>
<evidence type="ECO:0000256" key="7">
    <source>
        <dbReference type="ARBA" id="ARBA00023065"/>
    </source>
</evidence>
<evidence type="ECO:0000256" key="9">
    <source>
        <dbReference type="ARBA" id="ARBA00023136"/>
    </source>
</evidence>
<evidence type="ECO:0000256" key="6">
    <source>
        <dbReference type="ARBA" id="ARBA00023004"/>
    </source>
</evidence>